<evidence type="ECO:0000256" key="10">
    <source>
        <dbReference type="ARBA" id="ARBA00023136"/>
    </source>
</evidence>
<evidence type="ECO:0000256" key="5">
    <source>
        <dbReference type="ARBA" id="ARBA00022692"/>
    </source>
</evidence>
<dbReference type="EMBL" id="ACGP01000154">
    <property type="protein sequence ID" value="EEI24192.1"/>
    <property type="molecule type" value="Genomic_DNA"/>
</dbReference>
<dbReference type="InterPro" id="IPR010617">
    <property type="entry name" value="TMEM175-like"/>
</dbReference>
<evidence type="ECO:0000256" key="7">
    <source>
        <dbReference type="ARBA" id="ARBA00022958"/>
    </source>
</evidence>
<evidence type="ECO:0000256" key="1">
    <source>
        <dbReference type="ARBA" id="ARBA00004141"/>
    </source>
</evidence>
<evidence type="ECO:0000256" key="9">
    <source>
        <dbReference type="ARBA" id="ARBA00023065"/>
    </source>
</evidence>
<comment type="caution">
    <text evidence="14">The sequence shown here is derived from an EMBL/GenBank/DDBJ whole genome shotgun (WGS) entry which is preliminary data.</text>
</comment>
<feature type="transmembrane region" description="Helical" evidence="13">
    <location>
        <begin position="101"/>
        <end position="121"/>
    </location>
</feature>
<sequence length="224" mass="26053">MCDITSSIEKTIIKTSYRKKYLIGRENMNKGRVEAFTDAVVAIILTIMVLEFKTPESAQWEEIIKQLPYFFAYIVSFLFVGVAWYNHHYMFTLAIRISKKVYWVNNLWLFSMSLLPVATGWVGKFPQYSGPEYLYLFVFIFWSLSYLWLSNSIRKTPEHVNTTVSKKIESMFPFRFLSSFFFPLSIVITVIGIYFLPVLGITITFIGLIILSFLTPSDSDKLAK</sequence>
<evidence type="ECO:0000256" key="6">
    <source>
        <dbReference type="ARBA" id="ARBA00022826"/>
    </source>
</evidence>
<keyword evidence="5 13" id="KW-0812">Transmembrane</keyword>
<protein>
    <recommendedName>
        <fullName evidence="16">DUF1211 domain-containing protein</fullName>
    </recommendedName>
</protein>
<feature type="transmembrane region" description="Helical" evidence="13">
    <location>
        <begin position="133"/>
        <end position="149"/>
    </location>
</feature>
<keyword evidence="4" id="KW-0633">Potassium transport</keyword>
<evidence type="ECO:0000256" key="13">
    <source>
        <dbReference type="SAM" id="Phobius"/>
    </source>
</evidence>
<keyword evidence="11" id="KW-0407">Ion channel</keyword>
<comment type="subcellular location">
    <subcellularLocation>
        <location evidence="1">Membrane</location>
        <topology evidence="1">Multi-pass membrane protein</topology>
    </subcellularLocation>
</comment>
<evidence type="ECO:0000256" key="11">
    <source>
        <dbReference type="ARBA" id="ARBA00023303"/>
    </source>
</evidence>
<dbReference type="HOGENOM" id="CLU_090238_1_0_9"/>
<comment type="catalytic activity">
    <reaction evidence="12">
        <text>K(+)(in) = K(+)(out)</text>
        <dbReference type="Rhea" id="RHEA:29463"/>
        <dbReference type="ChEBI" id="CHEBI:29103"/>
    </reaction>
</comment>
<comment type="similarity">
    <text evidence="2">Belongs to the TMEM175 family.</text>
</comment>
<keyword evidence="7" id="KW-0630">Potassium</keyword>
<reference evidence="14 15" key="1">
    <citation type="submission" date="2009-01" db="EMBL/GenBank/DDBJ databases">
        <authorList>
            <person name="Qin X."/>
            <person name="Bachman B."/>
            <person name="Battles P."/>
            <person name="Bell A."/>
            <person name="Bess C."/>
            <person name="Bickham C."/>
            <person name="Chaboub L."/>
            <person name="Chen D."/>
            <person name="Coyle M."/>
            <person name="Deiros D.R."/>
            <person name="Dinh H."/>
            <person name="Forbes L."/>
            <person name="Fowler G."/>
            <person name="Francisco L."/>
            <person name="Fu Q."/>
            <person name="Gubbala S."/>
            <person name="Hale W."/>
            <person name="Han Y."/>
            <person name="Hemphill L."/>
            <person name="Highlander S.K."/>
            <person name="Hirani K."/>
            <person name="Hogues M."/>
            <person name="Jackson L."/>
            <person name="Jakkamsetti A."/>
            <person name="Javaid M."/>
            <person name="Jiang H."/>
            <person name="Korchina V."/>
            <person name="Kovar C."/>
            <person name="Lara F."/>
            <person name="Lee S."/>
            <person name="Mata R."/>
            <person name="Mathew T."/>
            <person name="Moen C."/>
            <person name="Morales K."/>
            <person name="Munidasa M."/>
            <person name="Nazareth L."/>
            <person name="Ngo R."/>
            <person name="Nguyen L."/>
            <person name="Okwuonu G."/>
            <person name="Ongeri F."/>
            <person name="Patil S."/>
            <person name="Petrosino J."/>
            <person name="Pham C."/>
            <person name="Pham P."/>
            <person name="Pu L.-L."/>
            <person name="Puazo M."/>
            <person name="Raj R."/>
            <person name="Reid J."/>
            <person name="Rouhana J."/>
            <person name="Saada N."/>
            <person name="Shang Y."/>
            <person name="Simmons D."/>
            <person name="Thornton R."/>
            <person name="Warren J."/>
            <person name="Weissenberger G."/>
            <person name="Zhang J."/>
            <person name="Zhang L."/>
            <person name="Zhou C."/>
            <person name="Zhu D."/>
            <person name="Muzny D."/>
            <person name="Worley K."/>
            <person name="Gibbs R."/>
        </authorList>
    </citation>
    <scope>NUCLEOTIDE SEQUENCE [LARGE SCALE GENOMIC DNA]</scope>
    <source>
        <strain evidence="15">ATCC 8290 / DSM 20176 / CCUG 30140 / JCM 1155 / KCTC 3500 / NBRC 15886 / NCIMB 8040 / NRRL B-1843 / 9</strain>
    </source>
</reference>
<evidence type="ECO:0000256" key="2">
    <source>
        <dbReference type="ARBA" id="ARBA00006920"/>
    </source>
</evidence>
<name>C0XKB4_LENH9</name>
<dbReference type="GO" id="GO:0005267">
    <property type="term" value="F:potassium channel activity"/>
    <property type="evidence" value="ECO:0007669"/>
    <property type="project" value="UniProtKB-KW"/>
</dbReference>
<organism evidence="14 15">
    <name type="scientific">Lentilactobacillus hilgardii (strain ATCC 8290 / DSM 20176 / CCUG 30140 / JCM 1155 / KCTC 3500 / NBRC 15886 / NCIMB 8040 / NRRL B-1843 / 9)</name>
    <dbReference type="NCBI Taxonomy" id="1423757"/>
    <lineage>
        <taxon>Bacteria</taxon>
        <taxon>Bacillati</taxon>
        <taxon>Bacillota</taxon>
        <taxon>Bacilli</taxon>
        <taxon>Lactobacillales</taxon>
        <taxon>Lactobacillaceae</taxon>
        <taxon>Lentilactobacillus</taxon>
    </lineage>
</organism>
<evidence type="ECO:0008006" key="16">
    <source>
        <dbReference type="Google" id="ProtNLM"/>
    </source>
</evidence>
<keyword evidence="9" id="KW-0406">Ion transport</keyword>
<evidence type="ECO:0000256" key="4">
    <source>
        <dbReference type="ARBA" id="ARBA00022538"/>
    </source>
</evidence>
<keyword evidence="15" id="KW-1185">Reference proteome</keyword>
<evidence type="ECO:0000256" key="12">
    <source>
        <dbReference type="ARBA" id="ARBA00034430"/>
    </source>
</evidence>
<evidence type="ECO:0000256" key="3">
    <source>
        <dbReference type="ARBA" id="ARBA00022448"/>
    </source>
</evidence>
<evidence type="ECO:0000313" key="15">
    <source>
        <dbReference type="Proteomes" id="UP000003752"/>
    </source>
</evidence>
<dbReference type="GO" id="GO:0016020">
    <property type="term" value="C:membrane"/>
    <property type="evidence" value="ECO:0007669"/>
    <property type="project" value="UniProtKB-SubCell"/>
</dbReference>
<keyword evidence="3" id="KW-0813">Transport</keyword>
<accession>C0XKB4</accession>
<dbReference type="GO" id="GO:0015252">
    <property type="term" value="F:proton channel activity"/>
    <property type="evidence" value="ECO:0007669"/>
    <property type="project" value="InterPro"/>
</dbReference>
<dbReference type="AlphaFoldDB" id="C0XKB4"/>
<proteinExistence type="inferred from homology"/>
<dbReference type="Pfam" id="PF06736">
    <property type="entry name" value="TMEM175"/>
    <property type="match status" value="1"/>
</dbReference>
<keyword evidence="8 13" id="KW-1133">Transmembrane helix</keyword>
<keyword evidence="10 13" id="KW-0472">Membrane</keyword>
<keyword evidence="6" id="KW-0631">Potassium channel</keyword>
<feature type="transmembrane region" description="Helical" evidence="13">
    <location>
        <begin position="170"/>
        <end position="188"/>
    </location>
</feature>
<dbReference type="Proteomes" id="UP000003752">
    <property type="component" value="Unassembled WGS sequence"/>
</dbReference>
<evidence type="ECO:0000313" key="14">
    <source>
        <dbReference type="EMBL" id="EEI24192.1"/>
    </source>
</evidence>
<feature type="transmembrane region" description="Helical" evidence="13">
    <location>
        <begin position="70"/>
        <end position="89"/>
    </location>
</feature>
<feature type="transmembrane region" description="Helical" evidence="13">
    <location>
        <begin position="33"/>
        <end position="50"/>
    </location>
</feature>
<evidence type="ECO:0000256" key="8">
    <source>
        <dbReference type="ARBA" id="ARBA00022989"/>
    </source>
</evidence>
<gene>
    <name evidence="14" type="ORF">HMPREF0519_1675</name>
</gene>
<feature type="transmembrane region" description="Helical" evidence="13">
    <location>
        <begin position="194"/>
        <end position="214"/>
    </location>
</feature>